<feature type="transmembrane region" description="Helical" evidence="2">
    <location>
        <begin position="429"/>
        <end position="454"/>
    </location>
</feature>
<keyword evidence="2" id="KW-1133">Transmembrane helix</keyword>
<accession>A0A7J6M162</accession>
<evidence type="ECO:0000313" key="3">
    <source>
        <dbReference type="EMBL" id="KAF4665207.1"/>
    </source>
</evidence>
<feature type="transmembrane region" description="Helical" evidence="2">
    <location>
        <begin position="272"/>
        <end position="292"/>
    </location>
</feature>
<feature type="transmembrane region" description="Helical" evidence="2">
    <location>
        <begin position="484"/>
        <end position="508"/>
    </location>
</feature>
<sequence length="574" mass="63349">MSLVTAINDSDALGASAFEAAFPVFEPEGGKLITSSPSPSSPSHLVLRRRELAVNSHEYSAKTMRILVKAQGEVYPKEVRENVPYFGGLQAVRKEISYVPSEPAALDPCRPSLPIPTVDRLHPLSNPVASGVHKMCAGETRTVVCAGHHWVDLHIVACSPPGTKWRALVDRFMKEDNFWHYKNDDSEVAISYDSYALLVASVAMQQAAPLTMDYTLGLSSLALTFCCLAALRQLLFRSPLKPETPDILIILLSLGQCFLGFIYYGFSESIGLELFIRAVKVLQTLLICWLLLAGQRQIDPLVHDSTWLHRSFLCLAIGVVVVYVFAAFVMKPSKNVCRDSSWLIMSVMWLIVALSLVVLSLKMYRESKQRSQSRRESRSALVGDVVGKRSMRAARPHGLSIDSDISASPVVPDAGVVEAEGMERTRRNLVVLVGLEALAAFITVVWDIVLILAARKEDAETAAGEEVVKSCEHFLAHAPWAETAVFILTRGFSLLVPQLAVLYVFYWVNRRLHASFRYNWDIDLAMGDTVCLPPAPTPFAAGTLGEPSFWFGNETAASSYNPEDRKGSRPEPVE</sequence>
<organism evidence="3 4">
    <name type="scientific">Perkinsus olseni</name>
    <name type="common">Perkinsus atlanticus</name>
    <dbReference type="NCBI Taxonomy" id="32597"/>
    <lineage>
        <taxon>Eukaryota</taxon>
        <taxon>Sar</taxon>
        <taxon>Alveolata</taxon>
        <taxon>Perkinsozoa</taxon>
        <taxon>Perkinsea</taxon>
        <taxon>Perkinsida</taxon>
        <taxon>Perkinsidae</taxon>
        <taxon>Perkinsus</taxon>
    </lineage>
</organism>
<comment type="caution">
    <text evidence="3">The sequence shown here is derived from an EMBL/GenBank/DDBJ whole genome shotgun (WGS) entry which is preliminary data.</text>
</comment>
<feature type="region of interest" description="Disordered" evidence="1">
    <location>
        <begin position="555"/>
        <end position="574"/>
    </location>
</feature>
<dbReference type="EMBL" id="JABANN010000239">
    <property type="protein sequence ID" value="KAF4665207.1"/>
    <property type="molecule type" value="Genomic_DNA"/>
</dbReference>
<feature type="transmembrane region" description="Helical" evidence="2">
    <location>
        <begin position="312"/>
        <end position="330"/>
    </location>
</feature>
<evidence type="ECO:0000256" key="1">
    <source>
        <dbReference type="SAM" id="MobiDB-lite"/>
    </source>
</evidence>
<feature type="transmembrane region" description="Helical" evidence="2">
    <location>
        <begin position="342"/>
        <end position="364"/>
    </location>
</feature>
<keyword evidence="2" id="KW-0472">Membrane</keyword>
<name>A0A7J6M162_PEROL</name>
<feature type="transmembrane region" description="Helical" evidence="2">
    <location>
        <begin position="247"/>
        <end position="266"/>
    </location>
</feature>
<gene>
    <name evidence="3" type="ORF">FOL46_003797</name>
</gene>
<reference evidence="3 4" key="1">
    <citation type="submission" date="2020-04" db="EMBL/GenBank/DDBJ databases">
        <title>Perkinsus olseni comparative genomics.</title>
        <authorList>
            <person name="Bogema D.R."/>
        </authorList>
    </citation>
    <scope>NUCLEOTIDE SEQUENCE [LARGE SCALE GENOMIC DNA]</scope>
    <source>
        <strain evidence="3">ATCC PRA-31</strain>
    </source>
</reference>
<dbReference type="AlphaFoldDB" id="A0A7J6M162"/>
<evidence type="ECO:0000256" key="2">
    <source>
        <dbReference type="SAM" id="Phobius"/>
    </source>
</evidence>
<proteinExistence type="predicted"/>
<feature type="transmembrane region" description="Helical" evidence="2">
    <location>
        <begin position="214"/>
        <end position="235"/>
    </location>
</feature>
<protein>
    <recommendedName>
        <fullName evidence="5">Transmembrane protein</fullName>
    </recommendedName>
</protein>
<keyword evidence="2" id="KW-0812">Transmembrane</keyword>
<evidence type="ECO:0008006" key="5">
    <source>
        <dbReference type="Google" id="ProtNLM"/>
    </source>
</evidence>
<feature type="compositionally biased region" description="Basic and acidic residues" evidence="1">
    <location>
        <begin position="562"/>
        <end position="574"/>
    </location>
</feature>
<evidence type="ECO:0000313" key="4">
    <source>
        <dbReference type="Proteomes" id="UP000572268"/>
    </source>
</evidence>
<dbReference type="Proteomes" id="UP000572268">
    <property type="component" value="Unassembled WGS sequence"/>
</dbReference>